<sequence>MTSTQASVEELSTSSIASHPSEDVWLSERVDIDTTLPVAKAQPSEDSPSSTPHDGQDYTDPRLWSAAVSMNEQEDSVWASSPSSIQAYSNDDSTSDVSSMSPLQVPVAEDDATIDASSLQMLPAELQQTDPDAYNDTSNEILRFWNYVRPHMPLRRRCLLVFIPLSMIIWNSYWVYVAFYVTGMTDQCPTYRTSNVPCMTFAGAAQHLALQHNSTLPLVENLSPFNLNDIGHPLKLEAAYLDVSFNIPTLEGNLTANPHEFLKDLSYYKDVIHDSWDSIHMLEYTVQDVLSSPYGPWSDILHATATLRQLVIAYKNGHRSPQSVSILSNVEYLVPVDSNVVKVIQFIFQSNVLSLVLPYQWSRFLSGWRYRLLSGEELSSRWLELKVDQEASLLLRTTLNSEISSWQRVLDRIASAADKNLGPNLRLAGERLRSSMAAELTNAHALEYRVQQSIGRNCTSASVPGLEAKLVLECLHALADLQHIQSYVDELESCKETVSWEIANIDQLFAASGLVENLIHSLDDLYTTDTATVQHLDIPFHDTLDTIAHVAELVQDTQHARQASTWPHAFDNSYSTEERNVPFRRAKRHSKQRLDSGKGEPEDCIETGERCKVAHSRR</sequence>
<feature type="region of interest" description="Disordered" evidence="1">
    <location>
        <begin position="581"/>
        <end position="618"/>
    </location>
</feature>
<comment type="caution">
    <text evidence="3">The sequence shown here is derived from an EMBL/GenBank/DDBJ whole genome shotgun (WGS) entry which is preliminary data.</text>
</comment>
<feature type="compositionally biased region" description="Basic and acidic residues" evidence="1">
    <location>
        <begin position="20"/>
        <end position="32"/>
    </location>
</feature>
<organism evidence="3 4">
    <name type="scientific">Antrodiella citrinella</name>
    <dbReference type="NCBI Taxonomy" id="2447956"/>
    <lineage>
        <taxon>Eukaryota</taxon>
        <taxon>Fungi</taxon>
        <taxon>Dikarya</taxon>
        <taxon>Basidiomycota</taxon>
        <taxon>Agaricomycotina</taxon>
        <taxon>Agaricomycetes</taxon>
        <taxon>Polyporales</taxon>
        <taxon>Steccherinaceae</taxon>
        <taxon>Antrodiella</taxon>
    </lineage>
</organism>
<keyword evidence="2" id="KW-0472">Membrane</keyword>
<reference evidence="3 4" key="1">
    <citation type="submission" date="2019-02" db="EMBL/GenBank/DDBJ databases">
        <title>Genome sequencing of the rare red list fungi Antrodiella citrinella (Flaviporus citrinellus).</title>
        <authorList>
            <person name="Buettner E."/>
            <person name="Kellner H."/>
        </authorList>
    </citation>
    <scope>NUCLEOTIDE SEQUENCE [LARGE SCALE GENOMIC DNA]</scope>
    <source>
        <strain evidence="3 4">DSM 108506</strain>
    </source>
</reference>
<evidence type="ECO:0000256" key="2">
    <source>
        <dbReference type="SAM" id="Phobius"/>
    </source>
</evidence>
<keyword evidence="2" id="KW-0812">Transmembrane</keyword>
<proteinExistence type="predicted"/>
<feature type="transmembrane region" description="Helical" evidence="2">
    <location>
        <begin position="159"/>
        <end position="181"/>
    </location>
</feature>
<evidence type="ECO:0000313" key="3">
    <source>
        <dbReference type="EMBL" id="THH33061.1"/>
    </source>
</evidence>
<feature type="compositionally biased region" description="Polar residues" evidence="1">
    <location>
        <begin position="78"/>
        <end position="102"/>
    </location>
</feature>
<feature type="compositionally biased region" description="Basic residues" evidence="1">
    <location>
        <begin position="582"/>
        <end position="591"/>
    </location>
</feature>
<accession>A0A4S4N5C5</accession>
<keyword evidence="4" id="KW-1185">Reference proteome</keyword>
<gene>
    <name evidence="3" type="ORF">EUX98_g1135</name>
</gene>
<feature type="region of interest" description="Disordered" evidence="1">
    <location>
        <begin position="1"/>
        <end position="102"/>
    </location>
</feature>
<protein>
    <submittedName>
        <fullName evidence="3">Uncharacterized protein</fullName>
    </submittedName>
</protein>
<feature type="compositionally biased region" description="Polar residues" evidence="1">
    <location>
        <begin position="1"/>
        <end position="18"/>
    </location>
</feature>
<evidence type="ECO:0000256" key="1">
    <source>
        <dbReference type="SAM" id="MobiDB-lite"/>
    </source>
</evidence>
<feature type="compositionally biased region" description="Polar residues" evidence="1">
    <location>
        <begin position="44"/>
        <end position="53"/>
    </location>
</feature>
<name>A0A4S4N5C5_9APHY</name>
<dbReference type="OrthoDB" id="3265796at2759"/>
<dbReference type="EMBL" id="SGPM01000011">
    <property type="protein sequence ID" value="THH33061.1"/>
    <property type="molecule type" value="Genomic_DNA"/>
</dbReference>
<evidence type="ECO:0000313" key="4">
    <source>
        <dbReference type="Proteomes" id="UP000308730"/>
    </source>
</evidence>
<keyword evidence="2" id="KW-1133">Transmembrane helix</keyword>
<dbReference type="AlphaFoldDB" id="A0A4S4N5C5"/>
<dbReference type="Proteomes" id="UP000308730">
    <property type="component" value="Unassembled WGS sequence"/>
</dbReference>
<feature type="compositionally biased region" description="Basic and acidic residues" evidence="1">
    <location>
        <begin position="592"/>
        <end position="612"/>
    </location>
</feature>